<evidence type="ECO:0000313" key="1">
    <source>
        <dbReference type="EMBL" id="EFL25011.1"/>
    </source>
</evidence>
<dbReference type="HOGENOM" id="CLU_1601785_0_0_11"/>
<proteinExistence type="predicted"/>
<keyword evidence="2" id="KW-1185">Reference proteome</keyword>
<dbReference type="Proteomes" id="UP000003963">
    <property type="component" value="Unassembled WGS sequence"/>
</dbReference>
<evidence type="ECO:0000313" key="2">
    <source>
        <dbReference type="Proteomes" id="UP000003963"/>
    </source>
</evidence>
<sequence>MSEQFPAVASSLLVGGKVVSHTSLVGEGKANLHPAISGFVGSLPPEQRRFFTGSCAESALVSDKLWALDDARDDGRTTTLQETAPHFDGSAMASKMIRGQGHPDHGKTTEPRSVCTPRNWACTSLSDDSPPEQGTPCTLPGGLDGFQGRCPGNPPNNDNWNLCWLT</sequence>
<dbReference type="InterPro" id="IPR025968">
    <property type="entry name" value="YwqJ_deaminase"/>
</dbReference>
<reference evidence="1 2" key="1">
    <citation type="submission" date="2009-02" db="EMBL/GenBank/DDBJ databases">
        <title>Annotation of Streptomyces hygroscopicus strain ATCC 53653.</title>
        <authorList>
            <consortium name="The Broad Institute Genome Sequencing Platform"/>
            <consortium name="Broad Institute Microbial Sequencing Center"/>
            <person name="Fischbach M."/>
            <person name="Godfrey P."/>
            <person name="Ward D."/>
            <person name="Young S."/>
            <person name="Zeng Q."/>
            <person name="Koehrsen M."/>
            <person name="Alvarado L."/>
            <person name="Berlin A.M."/>
            <person name="Bochicchio J."/>
            <person name="Borenstein D."/>
            <person name="Chapman S.B."/>
            <person name="Chen Z."/>
            <person name="Engels R."/>
            <person name="Freedman E."/>
            <person name="Gellesch M."/>
            <person name="Goldberg J."/>
            <person name="Griggs A."/>
            <person name="Gujja S."/>
            <person name="Heilman E.R."/>
            <person name="Heiman D.I."/>
            <person name="Hepburn T.A."/>
            <person name="Howarth C."/>
            <person name="Jen D."/>
            <person name="Larson L."/>
            <person name="Lewis B."/>
            <person name="Mehta T."/>
            <person name="Park D."/>
            <person name="Pearson M."/>
            <person name="Richards J."/>
            <person name="Roberts A."/>
            <person name="Saif S."/>
            <person name="Shea T.D."/>
            <person name="Shenoy N."/>
            <person name="Sisk P."/>
            <person name="Stolte C."/>
            <person name="Sykes S.N."/>
            <person name="Thomson T."/>
            <person name="Walk T."/>
            <person name="White J."/>
            <person name="Yandava C."/>
            <person name="Straight P."/>
            <person name="Clardy J."/>
            <person name="Hung D."/>
            <person name="Kolter R."/>
            <person name="Mekalanos J."/>
            <person name="Walker S."/>
            <person name="Walsh C.T."/>
            <person name="Wieland-Brown L.C."/>
            <person name="Haas B."/>
            <person name="Nusbaum C."/>
            <person name="Birren B."/>
        </authorList>
    </citation>
    <scope>NUCLEOTIDE SEQUENCE [LARGE SCALE GENOMIC DNA]</scope>
    <source>
        <strain evidence="1 2">ATCC 53653</strain>
    </source>
</reference>
<gene>
    <name evidence="1" type="ORF">SSOG_04725</name>
</gene>
<dbReference type="EMBL" id="GG657754">
    <property type="protein sequence ID" value="EFL25011.1"/>
    <property type="molecule type" value="Genomic_DNA"/>
</dbReference>
<dbReference type="RefSeq" id="WP_009716815.1">
    <property type="nucleotide sequence ID" value="NZ_GG657754.1"/>
</dbReference>
<dbReference type="Pfam" id="PF14431">
    <property type="entry name" value="YwqJ-deaminase"/>
    <property type="match status" value="1"/>
</dbReference>
<accession>D9WBQ5</accession>
<protein>
    <submittedName>
        <fullName evidence="1">Uncharacterized protein</fullName>
    </submittedName>
</protein>
<name>D9WBQ5_9ACTN</name>
<dbReference type="STRING" id="457427.SSOG_04725"/>
<organism evidence="1 2">
    <name type="scientific">Streptomyces himastatinicus ATCC 53653</name>
    <dbReference type="NCBI Taxonomy" id="457427"/>
    <lineage>
        <taxon>Bacteria</taxon>
        <taxon>Bacillati</taxon>
        <taxon>Actinomycetota</taxon>
        <taxon>Actinomycetes</taxon>
        <taxon>Kitasatosporales</taxon>
        <taxon>Streptomycetaceae</taxon>
        <taxon>Streptomyces</taxon>
        <taxon>Streptomyces violaceusniger group</taxon>
    </lineage>
</organism>
<dbReference type="AlphaFoldDB" id="D9WBQ5"/>